<dbReference type="PANTHER" id="PTHR46599:SF3">
    <property type="entry name" value="PIGGYBAC TRANSPOSABLE ELEMENT-DERIVED PROTEIN 4"/>
    <property type="match status" value="1"/>
</dbReference>
<protein>
    <recommendedName>
        <fullName evidence="1">PiggyBac transposable element-derived protein domain-containing protein</fullName>
    </recommendedName>
</protein>
<reference evidence="2 3" key="1">
    <citation type="journal article" date="2024" name="Science">
        <title>Giant polyketide synthase enzymes in the biosynthesis of giant marine polyether toxins.</title>
        <authorList>
            <person name="Fallon T.R."/>
            <person name="Shende V.V."/>
            <person name="Wierzbicki I.H."/>
            <person name="Pendleton A.L."/>
            <person name="Watervoot N.F."/>
            <person name="Auber R.P."/>
            <person name="Gonzalez D.J."/>
            <person name="Wisecaver J.H."/>
            <person name="Moore B.S."/>
        </authorList>
    </citation>
    <scope>NUCLEOTIDE SEQUENCE [LARGE SCALE GENOMIC DNA]</scope>
    <source>
        <strain evidence="2 3">12B1</strain>
    </source>
</reference>
<feature type="domain" description="PiggyBac transposable element-derived protein" evidence="1">
    <location>
        <begin position="211"/>
        <end position="344"/>
    </location>
</feature>
<keyword evidence="3" id="KW-1185">Reference proteome</keyword>
<proteinExistence type="predicted"/>
<dbReference type="InterPro" id="IPR029526">
    <property type="entry name" value="PGBD"/>
</dbReference>
<gene>
    <name evidence="2" type="ORF">AB1Y20_007172</name>
</gene>
<evidence type="ECO:0000313" key="2">
    <source>
        <dbReference type="EMBL" id="KAL1507552.1"/>
    </source>
</evidence>
<dbReference type="PANTHER" id="PTHR46599">
    <property type="entry name" value="PIGGYBAC TRANSPOSABLE ELEMENT-DERIVED PROTEIN 4"/>
    <property type="match status" value="1"/>
</dbReference>
<evidence type="ECO:0000313" key="3">
    <source>
        <dbReference type="Proteomes" id="UP001515480"/>
    </source>
</evidence>
<comment type="caution">
    <text evidence="2">The sequence shown here is derived from an EMBL/GenBank/DDBJ whole genome shotgun (WGS) entry which is preliminary data.</text>
</comment>
<sequence length="360" mass="40713">MARASLFVCPQMKLCRAHARIAHCCPQTFEDISAILLSQPTIKDIRIRIKAAFFGKEWAATQEQDTFVGVLVNWKSKKDRIVMVKWEGWNRARQCVLASLEEDGDGDPLELELLPFDDGRPPPTLVEAGGDPEAGVLENSDDFAAADGDNDEEAENMVEMTTANVVKPLNITYISSLKWKKEAPEGVHRDARVEPRDKPSLPTELQLKDIVSLFFYLLPDGWIDLQLKHTNPKLQGHDKINSKLTKGEVIQFWGYVLALSLHTGESIDRMWSDTPQPGTILPPPNLGRHGMCYNRFKKLRSVLSFGPSDEQTLRKDPWAFVRDLVTLFNKHRHEYITPGWLMTVAFRHSSANSNILLLSN</sequence>
<dbReference type="AlphaFoldDB" id="A0AB34IWL8"/>
<evidence type="ECO:0000259" key="1">
    <source>
        <dbReference type="Pfam" id="PF13843"/>
    </source>
</evidence>
<dbReference type="Proteomes" id="UP001515480">
    <property type="component" value="Unassembled WGS sequence"/>
</dbReference>
<dbReference type="Pfam" id="PF13843">
    <property type="entry name" value="DDE_Tnp_1_7"/>
    <property type="match status" value="1"/>
</dbReference>
<accession>A0AB34IWL8</accession>
<organism evidence="2 3">
    <name type="scientific">Prymnesium parvum</name>
    <name type="common">Toxic golden alga</name>
    <dbReference type="NCBI Taxonomy" id="97485"/>
    <lineage>
        <taxon>Eukaryota</taxon>
        <taxon>Haptista</taxon>
        <taxon>Haptophyta</taxon>
        <taxon>Prymnesiophyceae</taxon>
        <taxon>Prymnesiales</taxon>
        <taxon>Prymnesiaceae</taxon>
        <taxon>Prymnesium</taxon>
    </lineage>
</organism>
<dbReference type="EMBL" id="JBGBPQ010000017">
    <property type="protein sequence ID" value="KAL1507552.1"/>
    <property type="molecule type" value="Genomic_DNA"/>
</dbReference>
<name>A0AB34IWL8_PRYPA</name>